<dbReference type="Proteomes" id="UP000887574">
    <property type="component" value="Unplaced"/>
</dbReference>
<dbReference type="WBParaSite" id="jg6141">
    <property type="protein sequence ID" value="jg6141"/>
    <property type="gene ID" value="jg6141"/>
</dbReference>
<protein>
    <submittedName>
        <fullName evidence="3">Uncharacterized protein</fullName>
    </submittedName>
</protein>
<sequence length="281" mass="33388">MQTLIESTNQRLIESQSNNKALILQHQEEKMNWWSSSREKSFNNQIANDVHTWKLRTSGFGTNNKEEKHRSVEIERKLMEYKQEERLTQEKFHLLSQQNEDKEIYCADLEKELNESRQLFTISSQLHQTRQQAQSDLEKWQQKLESLEKFMQVQADNIHDMAIKIEIAEEQKNALQKELEDNEEEFSRNLKLITQLTNEKAATERKLAVSLAEGESLKHAFRDEQLEKKNLTEKWWSMNNGCAQVMKRKRRDFLLSATKHSIEGNDFGISTAQRYWHCSWI</sequence>
<proteinExistence type="predicted"/>
<evidence type="ECO:0000313" key="3">
    <source>
        <dbReference type="WBParaSite" id="jg6141"/>
    </source>
</evidence>
<dbReference type="AlphaFoldDB" id="A0A915EHP7"/>
<keyword evidence="2" id="KW-1185">Reference proteome</keyword>
<feature type="coiled-coil region" evidence="1">
    <location>
        <begin position="123"/>
        <end position="213"/>
    </location>
</feature>
<name>A0A915EHP7_9BILA</name>
<reference evidence="3" key="1">
    <citation type="submission" date="2022-11" db="UniProtKB">
        <authorList>
            <consortium name="WormBaseParasite"/>
        </authorList>
    </citation>
    <scope>IDENTIFICATION</scope>
</reference>
<evidence type="ECO:0000313" key="2">
    <source>
        <dbReference type="Proteomes" id="UP000887574"/>
    </source>
</evidence>
<organism evidence="2 3">
    <name type="scientific">Ditylenchus dipsaci</name>
    <dbReference type="NCBI Taxonomy" id="166011"/>
    <lineage>
        <taxon>Eukaryota</taxon>
        <taxon>Metazoa</taxon>
        <taxon>Ecdysozoa</taxon>
        <taxon>Nematoda</taxon>
        <taxon>Chromadorea</taxon>
        <taxon>Rhabditida</taxon>
        <taxon>Tylenchina</taxon>
        <taxon>Tylenchomorpha</taxon>
        <taxon>Sphaerularioidea</taxon>
        <taxon>Anguinidae</taxon>
        <taxon>Anguininae</taxon>
        <taxon>Ditylenchus</taxon>
    </lineage>
</organism>
<evidence type="ECO:0000256" key="1">
    <source>
        <dbReference type="SAM" id="Coils"/>
    </source>
</evidence>
<keyword evidence="1" id="KW-0175">Coiled coil</keyword>
<accession>A0A915EHP7</accession>